<dbReference type="AlphaFoldDB" id="A0AAV9Y5A8"/>
<reference evidence="1 2" key="1">
    <citation type="submission" date="2023-10" db="EMBL/GenBank/DDBJ databases">
        <title>Comparative genomics analysis reveals potential genetic determinants of host preference in Cryptosporidium xiaoi.</title>
        <authorList>
            <person name="Xiao L."/>
            <person name="Li J."/>
        </authorList>
    </citation>
    <scope>NUCLEOTIDE SEQUENCE [LARGE SCALE GENOMIC DNA]</scope>
    <source>
        <strain evidence="1 2">52996</strain>
    </source>
</reference>
<evidence type="ECO:0000313" key="2">
    <source>
        <dbReference type="Proteomes" id="UP001311799"/>
    </source>
</evidence>
<evidence type="ECO:0000313" key="1">
    <source>
        <dbReference type="EMBL" id="KAK6590176.1"/>
    </source>
</evidence>
<proteinExistence type="predicted"/>
<protein>
    <submittedName>
        <fullName evidence="1">Uncharacterized protein</fullName>
    </submittedName>
</protein>
<name>A0AAV9Y5A8_9CRYT</name>
<organism evidence="1 2">
    <name type="scientific">Cryptosporidium xiaoi</name>
    <dbReference type="NCBI Taxonomy" id="659607"/>
    <lineage>
        <taxon>Eukaryota</taxon>
        <taxon>Sar</taxon>
        <taxon>Alveolata</taxon>
        <taxon>Apicomplexa</taxon>
        <taxon>Conoidasida</taxon>
        <taxon>Coccidia</taxon>
        <taxon>Eucoccidiorida</taxon>
        <taxon>Eimeriorina</taxon>
        <taxon>Cryptosporidiidae</taxon>
        <taxon>Cryptosporidium</taxon>
    </lineage>
</organism>
<keyword evidence="2" id="KW-1185">Reference proteome</keyword>
<gene>
    <name evidence="1" type="ORF">RS030_172649</name>
</gene>
<accession>A0AAV9Y5A8</accession>
<comment type="caution">
    <text evidence="1">The sequence shown here is derived from an EMBL/GenBank/DDBJ whole genome shotgun (WGS) entry which is preliminary data.</text>
</comment>
<sequence length="177" mass="21149">MNNENLYVCLKREFNALNNNLINEGVNEIVYRCFKQVKENIDYLGDRVNEENFNSLNSNSEYIDRSFKIKETQQLFKYCILLLENEDNIKPQYKLILENLLKHFQCIFSLENSKHYAGFNHKNKFSFQHSLILSKGTQFLDRIPCDLEEQLLREQSKGKCLILLLQVQHFHVYFIKT</sequence>
<dbReference type="EMBL" id="JAWDEY010000008">
    <property type="protein sequence ID" value="KAK6590176.1"/>
    <property type="molecule type" value="Genomic_DNA"/>
</dbReference>
<dbReference type="Proteomes" id="UP001311799">
    <property type="component" value="Unassembled WGS sequence"/>
</dbReference>